<accession>A0A1I7Z098</accession>
<dbReference type="Proteomes" id="UP000095287">
    <property type="component" value="Unplaced"/>
</dbReference>
<sequence length="78" mass="8615">MLQSSGAERSRGAIVNRAFLMFSAYHLFPRGLPRDGDLPREPSKGTGEGLQRDRCEGDLGVVYEGRKKAFVVYSLLLA</sequence>
<feature type="region of interest" description="Disordered" evidence="1">
    <location>
        <begin position="30"/>
        <end position="52"/>
    </location>
</feature>
<proteinExistence type="predicted"/>
<feature type="compositionally biased region" description="Basic and acidic residues" evidence="1">
    <location>
        <begin position="32"/>
        <end position="43"/>
    </location>
</feature>
<evidence type="ECO:0000313" key="2">
    <source>
        <dbReference type="Proteomes" id="UP000095287"/>
    </source>
</evidence>
<dbReference type="AlphaFoldDB" id="A0A1I7Z098"/>
<keyword evidence="2" id="KW-1185">Reference proteome</keyword>
<dbReference type="WBParaSite" id="L893_g21514.t1">
    <property type="protein sequence ID" value="L893_g21514.t1"/>
    <property type="gene ID" value="L893_g21514"/>
</dbReference>
<protein>
    <submittedName>
        <fullName evidence="3">Uncharacterized protein</fullName>
    </submittedName>
</protein>
<evidence type="ECO:0000313" key="3">
    <source>
        <dbReference type="WBParaSite" id="L893_g21514.t1"/>
    </source>
</evidence>
<name>A0A1I7Z098_9BILA</name>
<reference evidence="3" key="1">
    <citation type="submission" date="2016-11" db="UniProtKB">
        <authorList>
            <consortium name="WormBaseParasite"/>
        </authorList>
    </citation>
    <scope>IDENTIFICATION</scope>
</reference>
<evidence type="ECO:0000256" key="1">
    <source>
        <dbReference type="SAM" id="MobiDB-lite"/>
    </source>
</evidence>
<organism evidence="2 3">
    <name type="scientific">Steinernema glaseri</name>
    <dbReference type="NCBI Taxonomy" id="37863"/>
    <lineage>
        <taxon>Eukaryota</taxon>
        <taxon>Metazoa</taxon>
        <taxon>Ecdysozoa</taxon>
        <taxon>Nematoda</taxon>
        <taxon>Chromadorea</taxon>
        <taxon>Rhabditida</taxon>
        <taxon>Tylenchina</taxon>
        <taxon>Panagrolaimomorpha</taxon>
        <taxon>Strongyloidoidea</taxon>
        <taxon>Steinernematidae</taxon>
        <taxon>Steinernema</taxon>
    </lineage>
</organism>